<keyword evidence="1" id="KW-0227">DNA damage</keyword>
<dbReference type="GO" id="GO:0006281">
    <property type="term" value="P:DNA repair"/>
    <property type="evidence" value="ECO:0007669"/>
    <property type="project" value="TreeGrafter"/>
</dbReference>
<dbReference type="SUPFAM" id="SSF56672">
    <property type="entry name" value="DNA/RNA polymerases"/>
    <property type="match status" value="1"/>
</dbReference>
<organism evidence="2 3">
    <name type="scientific">Paenacidovorax caeni</name>
    <dbReference type="NCBI Taxonomy" id="343013"/>
    <lineage>
        <taxon>Bacteria</taxon>
        <taxon>Pseudomonadati</taxon>
        <taxon>Pseudomonadota</taxon>
        <taxon>Betaproteobacteria</taxon>
        <taxon>Burkholderiales</taxon>
        <taxon>Comamonadaceae</taxon>
        <taxon>Paenacidovorax</taxon>
    </lineage>
</organism>
<protein>
    <submittedName>
        <fullName evidence="2">Protein ImuB</fullName>
    </submittedName>
</protein>
<keyword evidence="3" id="KW-1185">Reference proteome</keyword>
<dbReference type="RefSeq" id="WP_054257491.1">
    <property type="nucleotide sequence ID" value="NZ_CYIG01000042.1"/>
</dbReference>
<reference evidence="2 3" key="1">
    <citation type="submission" date="2016-10" db="EMBL/GenBank/DDBJ databases">
        <authorList>
            <person name="de Groot N.N."/>
        </authorList>
    </citation>
    <scope>NUCLEOTIDE SEQUENCE [LARGE SCALE GENOMIC DNA]</scope>
    <source>
        <strain evidence="2 3">R-24608</strain>
    </source>
</reference>
<name>A0A1I7KKP3_9BURK</name>
<evidence type="ECO:0000313" key="3">
    <source>
        <dbReference type="Proteomes" id="UP000183656"/>
    </source>
</evidence>
<dbReference type="AlphaFoldDB" id="A0A1I7KKP3"/>
<dbReference type="Proteomes" id="UP000183656">
    <property type="component" value="Unassembled WGS sequence"/>
</dbReference>
<dbReference type="PANTHER" id="PTHR35369:SF2">
    <property type="entry name" value="BLR3025 PROTEIN"/>
    <property type="match status" value="1"/>
</dbReference>
<accession>A0A1I7KKP3</accession>
<evidence type="ECO:0000256" key="1">
    <source>
        <dbReference type="ARBA" id="ARBA00022763"/>
    </source>
</evidence>
<dbReference type="InterPro" id="IPR043502">
    <property type="entry name" value="DNA/RNA_pol_sf"/>
</dbReference>
<proteinExistence type="predicted"/>
<dbReference type="STRING" id="343013.SAMN04489707_105513"/>
<evidence type="ECO:0000313" key="2">
    <source>
        <dbReference type="EMBL" id="SFU97864.1"/>
    </source>
</evidence>
<dbReference type="InterPro" id="IPR050356">
    <property type="entry name" value="SulA_CellDiv_inhibitor"/>
</dbReference>
<gene>
    <name evidence="2" type="ORF">SAMN04489707_105513</name>
</gene>
<dbReference type="OrthoDB" id="625722at2"/>
<dbReference type="PANTHER" id="PTHR35369">
    <property type="entry name" value="BLR3025 PROTEIN-RELATED"/>
    <property type="match status" value="1"/>
</dbReference>
<sequence>MYWHAWRLPPEPLPPGVPAAAQGWWALRFTPRVALLDEALLLEVQSTERLWGGRAALRALLRAQAPGSGPEAAQDWAEGPTALQALALLRQSRLGGPPPRRLPHDLPLATLTALRPHAQALQHLGCRTWGALRALPRAGVARRFGAACLAALDQAWGDAPEAAAWIELPAQFALEVELPALAESSTALLRPAERLLLALQGWLRARHQGVLALELAWRHDLRRHDGVELPPWQALVLRTAEPQQDMAHLRRLLAERLGRQRLAAPASHVALRSLQTAPMPEASHGLLPADPHAGQGVPWQELVERLSARLGPQAVQVPQLHADHRPECMQRWYPAVQPPPVAAPAPRGAYGGLLPPWLLRPPRPLALRGSRPCLHGQPLRLLAGPQRVEAGWWEAAPESAQNAVQDAAGSAAAPGLVRRDYFVAHNAVAGWVWVFRDRGTGGWFLHGVYA</sequence>
<dbReference type="EMBL" id="FPBX01000055">
    <property type="protein sequence ID" value="SFU97864.1"/>
    <property type="molecule type" value="Genomic_DNA"/>
</dbReference>